<evidence type="ECO:0000313" key="2">
    <source>
        <dbReference type="EMBL" id="MFL0198182.1"/>
    </source>
</evidence>
<name>A0ABW8SR16_9CLOT</name>
<sequence length="361" mass="41568">MNKKNKNIIIFVLIFILAISLLCLGYLFHRHNKRIMSQIQREKYIQHQRIVRIGREEEQKKQYLKLVNINANSLKPLNIKTCDGFNQPMHPDVLYINAGFHGYKYWMAYTPYPYGNGSYENPCIAASNNGLSWITPNGLKNPIAPHPKDVKVGGHFSDTDIILDNNKLVVYYVYNKENVLGPSKFYRSISSNGIKWSKPQLIYKCKYPISGYSPAVIKDNGIYKMWYISESNVMSYVTSKNSTDWSKRKTCEINIPNWTIWHLNVIKSDIGYEGLLTARDNRAGYTALYYIKSTDGIVWSASKLPVIYPSAHGWDSQNIYRSSFVIKDGSYNVWYSGCDYNNKWGIGYTRGKTMASLSRIS</sequence>
<keyword evidence="1" id="KW-0472">Membrane</keyword>
<keyword evidence="1" id="KW-1133">Transmembrane helix</keyword>
<reference evidence="2 3" key="1">
    <citation type="submission" date="2024-11" db="EMBL/GenBank/DDBJ databases">
        <authorList>
            <person name="Heng Y.C."/>
            <person name="Lim A.C.H."/>
            <person name="Lee J.K.Y."/>
            <person name="Kittelmann S."/>
        </authorList>
    </citation>
    <scope>NUCLEOTIDE SEQUENCE [LARGE SCALE GENOMIC DNA]</scope>
    <source>
        <strain evidence="2 3">WILCCON 0269</strain>
    </source>
</reference>
<proteinExistence type="predicted"/>
<gene>
    <name evidence="2" type="ORF">ACJDU8_21845</name>
</gene>
<evidence type="ECO:0008006" key="4">
    <source>
        <dbReference type="Google" id="ProtNLM"/>
    </source>
</evidence>
<protein>
    <recommendedName>
        <fullName evidence="4">Glycosyl hydrolase family 32 N-terminal domain-containing protein</fullName>
    </recommendedName>
</protein>
<dbReference type="Gene3D" id="2.115.10.20">
    <property type="entry name" value="Glycosyl hydrolase domain, family 43"/>
    <property type="match status" value="2"/>
</dbReference>
<comment type="caution">
    <text evidence="2">The sequence shown here is derived from an EMBL/GenBank/DDBJ whole genome shotgun (WGS) entry which is preliminary data.</text>
</comment>
<dbReference type="Proteomes" id="UP001623660">
    <property type="component" value="Unassembled WGS sequence"/>
</dbReference>
<dbReference type="InterPro" id="IPR023296">
    <property type="entry name" value="Glyco_hydro_beta-prop_sf"/>
</dbReference>
<dbReference type="RefSeq" id="WP_406794291.1">
    <property type="nucleotide sequence ID" value="NZ_JBJHZX010000049.1"/>
</dbReference>
<dbReference type="SUPFAM" id="SSF75005">
    <property type="entry name" value="Arabinanase/levansucrase/invertase"/>
    <property type="match status" value="1"/>
</dbReference>
<keyword evidence="1" id="KW-0812">Transmembrane</keyword>
<evidence type="ECO:0000256" key="1">
    <source>
        <dbReference type="SAM" id="Phobius"/>
    </source>
</evidence>
<dbReference type="EMBL" id="JBJHZX010000049">
    <property type="protein sequence ID" value="MFL0198182.1"/>
    <property type="molecule type" value="Genomic_DNA"/>
</dbReference>
<feature type="transmembrane region" description="Helical" evidence="1">
    <location>
        <begin position="7"/>
        <end position="28"/>
    </location>
</feature>
<keyword evidence="3" id="KW-1185">Reference proteome</keyword>
<evidence type="ECO:0000313" key="3">
    <source>
        <dbReference type="Proteomes" id="UP001623660"/>
    </source>
</evidence>
<accession>A0ABW8SR16</accession>
<organism evidence="2 3">
    <name type="scientific">Candidatus Clostridium eludens</name>
    <dbReference type="NCBI Taxonomy" id="3381663"/>
    <lineage>
        <taxon>Bacteria</taxon>
        <taxon>Bacillati</taxon>
        <taxon>Bacillota</taxon>
        <taxon>Clostridia</taxon>
        <taxon>Eubacteriales</taxon>
        <taxon>Clostridiaceae</taxon>
        <taxon>Clostridium</taxon>
    </lineage>
</organism>